<evidence type="ECO:0000256" key="1">
    <source>
        <dbReference type="SAM" id="SignalP"/>
    </source>
</evidence>
<keyword evidence="3" id="KW-1185">Reference proteome</keyword>
<dbReference type="GeneID" id="81392627"/>
<accession>A0A9W9FT23</accession>
<dbReference type="OrthoDB" id="536881at2759"/>
<proteinExistence type="predicted"/>
<reference evidence="2" key="1">
    <citation type="submission" date="2022-11" db="EMBL/GenBank/DDBJ databases">
        <authorList>
            <person name="Petersen C."/>
        </authorList>
    </citation>
    <scope>NUCLEOTIDE SEQUENCE</scope>
    <source>
        <strain evidence="2">IBT 34128</strain>
    </source>
</reference>
<evidence type="ECO:0000313" key="2">
    <source>
        <dbReference type="EMBL" id="KAJ5105530.1"/>
    </source>
</evidence>
<keyword evidence="1" id="KW-0732">Signal</keyword>
<comment type="caution">
    <text evidence="2">The sequence shown here is derived from an EMBL/GenBank/DDBJ whole genome shotgun (WGS) entry which is preliminary data.</text>
</comment>
<organism evidence="2 3">
    <name type="scientific">Penicillium alfredii</name>
    <dbReference type="NCBI Taxonomy" id="1506179"/>
    <lineage>
        <taxon>Eukaryota</taxon>
        <taxon>Fungi</taxon>
        <taxon>Dikarya</taxon>
        <taxon>Ascomycota</taxon>
        <taxon>Pezizomycotina</taxon>
        <taxon>Eurotiomycetes</taxon>
        <taxon>Eurotiomycetidae</taxon>
        <taxon>Eurotiales</taxon>
        <taxon>Aspergillaceae</taxon>
        <taxon>Penicillium</taxon>
    </lineage>
</organism>
<evidence type="ECO:0000313" key="3">
    <source>
        <dbReference type="Proteomes" id="UP001141434"/>
    </source>
</evidence>
<gene>
    <name evidence="2" type="ORF">NUU61_002877</name>
</gene>
<dbReference type="AlphaFoldDB" id="A0A9W9FT23"/>
<feature type="signal peptide" evidence="1">
    <location>
        <begin position="1"/>
        <end position="20"/>
    </location>
</feature>
<dbReference type="RefSeq" id="XP_056514526.1">
    <property type="nucleotide sequence ID" value="XM_056653459.1"/>
</dbReference>
<feature type="chain" id="PRO_5040999151" evidence="1">
    <location>
        <begin position="21"/>
        <end position="285"/>
    </location>
</feature>
<sequence length="285" mass="30106">MHLLCASILLSPLLIDLTRADYCQNAGVSVSTQSQANHYKACKTFPGSIAIDPNFQGSINLDGIEEIQGSLTCGDGEDETALKSKNGSIPAISSSTLRTIGRSFRLSGLTSLDKLHFPALRSVGEIQWAQLPNLHGFDLGAGLDRVGNVSVMYTGLGDVAGLGTRSVDGWALVGNENLARADLAALTTYKSFRVDGNSPRLAVDLSGVTAAGESRFAALKSVNLSSLETTTGDLALRRVFSSTMAFPALRRASGISLQIYQGMSVHFPSLRTVHGDFVVSGNVTK</sequence>
<name>A0A9W9FT23_9EURO</name>
<protein>
    <submittedName>
        <fullName evidence="2">Uncharacterized protein</fullName>
    </submittedName>
</protein>
<dbReference type="EMBL" id="JAPMSZ010000004">
    <property type="protein sequence ID" value="KAJ5105530.1"/>
    <property type="molecule type" value="Genomic_DNA"/>
</dbReference>
<dbReference type="SUPFAM" id="SSF52058">
    <property type="entry name" value="L domain-like"/>
    <property type="match status" value="1"/>
</dbReference>
<dbReference type="Proteomes" id="UP001141434">
    <property type="component" value="Unassembled WGS sequence"/>
</dbReference>
<reference evidence="2" key="2">
    <citation type="journal article" date="2023" name="IMA Fungus">
        <title>Comparative genomic study of the Penicillium genus elucidates a diverse pangenome and 15 lateral gene transfer events.</title>
        <authorList>
            <person name="Petersen C."/>
            <person name="Sorensen T."/>
            <person name="Nielsen M.R."/>
            <person name="Sondergaard T.E."/>
            <person name="Sorensen J.L."/>
            <person name="Fitzpatrick D.A."/>
            <person name="Frisvad J.C."/>
            <person name="Nielsen K.L."/>
        </authorList>
    </citation>
    <scope>NUCLEOTIDE SEQUENCE</scope>
    <source>
        <strain evidence="2">IBT 34128</strain>
    </source>
</reference>